<name>A0A8D2GXA7_UROPR</name>
<feature type="domain" description="WAP" evidence="9">
    <location>
        <begin position="22"/>
        <end position="73"/>
    </location>
</feature>
<dbReference type="SMART" id="SM00131">
    <property type="entry name" value="KU"/>
    <property type="match status" value="1"/>
</dbReference>
<evidence type="ECO:0000259" key="8">
    <source>
        <dbReference type="PROSITE" id="PS50279"/>
    </source>
</evidence>
<dbReference type="PROSITE" id="PS50279">
    <property type="entry name" value="BPTI_KUNITZ_2"/>
    <property type="match status" value="1"/>
</dbReference>
<evidence type="ECO:0000256" key="2">
    <source>
        <dbReference type="ARBA" id="ARBA00022525"/>
    </source>
</evidence>
<dbReference type="SUPFAM" id="SSF57256">
    <property type="entry name" value="Elafin-like"/>
    <property type="match status" value="1"/>
</dbReference>
<dbReference type="Pfam" id="PF00014">
    <property type="entry name" value="Kunitz_BPTI"/>
    <property type="match status" value="1"/>
</dbReference>
<dbReference type="AlphaFoldDB" id="A0A8D2GXA7"/>
<dbReference type="FunFam" id="4.10.410.10:FF:000015">
    <property type="entry name" value="WAP four-disulfide core domain 6A"/>
    <property type="match status" value="1"/>
</dbReference>
<accession>A0A8D2GXA7</accession>
<evidence type="ECO:0000259" key="9">
    <source>
        <dbReference type="PROSITE" id="PS51390"/>
    </source>
</evidence>
<dbReference type="Ensembl" id="ENSUPAT00010003996.1">
    <property type="protein sequence ID" value="ENSUPAP00010003466.1"/>
    <property type="gene ID" value="ENSUPAG00010002820.1"/>
</dbReference>
<evidence type="ECO:0000256" key="3">
    <source>
        <dbReference type="ARBA" id="ARBA00022690"/>
    </source>
</evidence>
<reference evidence="10" key="1">
    <citation type="submission" date="2025-08" db="UniProtKB">
        <authorList>
            <consortium name="Ensembl"/>
        </authorList>
    </citation>
    <scope>IDENTIFICATION</scope>
</reference>
<organism evidence="10 11">
    <name type="scientific">Urocitellus parryii</name>
    <name type="common">Arctic ground squirrel</name>
    <name type="synonym">Spermophilus parryii</name>
    <dbReference type="NCBI Taxonomy" id="9999"/>
    <lineage>
        <taxon>Eukaryota</taxon>
        <taxon>Metazoa</taxon>
        <taxon>Chordata</taxon>
        <taxon>Craniata</taxon>
        <taxon>Vertebrata</taxon>
        <taxon>Euteleostomi</taxon>
        <taxon>Mammalia</taxon>
        <taxon>Eutheria</taxon>
        <taxon>Euarchontoglires</taxon>
        <taxon>Glires</taxon>
        <taxon>Rodentia</taxon>
        <taxon>Sciuromorpha</taxon>
        <taxon>Sciuridae</taxon>
        <taxon>Xerinae</taxon>
        <taxon>Marmotini</taxon>
        <taxon>Urocitellus</taxon>
    </lineage>
</organism>
<dbReference type="InterPro" id="IPR051388">
    <property type="entry name" value="Serpin_venom_toxin"/>
</dbReference>
<dbReference type="InterPro" id="IPR036645">
    <property type="entry name" value="Elafin-like_sf"/>
</dbReference>
<dbReference type="PROSITE" id="PS00280">
    <property type="entry name" value="BPTI_KUNITZ_1"/>
    <property type="match status" value="1"/>
</dbReference>
<dbReference type="InterPro" id="IPR020901">
    <property type="entry name" value="Prtase_inh_Kunz-CS"/>
</dbReference>
<evidence type="ECO:0000256" key="1">
    <source>
        <dbReference type="ARBA" id="ARBA00004613"/>
    </source>
</evidence>
<dbReference type="GeneTree" id="ENSGT00940000156753"/>
<dbReference type="PANTHER" id="PTHR46751:SF1">
    <property type="entry name" value="WAP FOUR-DISULFIDE CORE DOMAIN PROTEIN 6A"/>
    <property type="match status" value="1"/>
</dbReference>
<keyword evidence="2" id="KW-0964">Secreted</keyword>
<proteinExistence type="predicted"/>
<dbReference type="InterPro" id="IPR008197">
    <property type="entry name" value="WAP_dom"/>
</dbReference>
<evidence type="ECO:0000256" key="6">
    <source>
        <dbReference type="ARBA" id="ARBA00023157"/>
    </source>
</evidence>
<evidence type="ECO:0000256" key="4">
    <source>
        <dbReference type="ARBA" id="ARBA00022729"/>
    </source>
</evidence>
<evidence type="ECO:0000313" key="10">
    <source>
        <dbReference type="Ensembl" id="ENSUPAP00010003466.1"/>
    </source>
</evidence>
<dbReference type="PRINTS" id="PR00759">
    <property type="entry name" value="BASICPTASE"/>
</dbReference>
<sequence length="168" mass="18721">MGLLGLLLFLVPFILLGGVQEPGLVEGLFFKSCPKVRVKCEIEERNLCTRHRQCPNNMKCCMFSCGKKCLDMRKDICSMPKEVGPCMAYLPRWWYNEETQLCSRFIYGGCQGNNNNFQSEAICMSLHVGLAQASRWLPLSPAATPVLAAPKTEPQDLLTLTPFGPSSV</sequence>
<keyword evidence="4 7" id="KW-0732">Signal</keyword>
<dbReference type="Gene3D" id="4.10.410.10">
    <property type="entry name" value="Pancreatic trypsin inhibitor Kunitz domain"/>
    <property type="match status" value="1"/>
</dbReference>
<reference evidence="10" key="2">
    <citation type="submission" date="2025-09" db="UniProtKB">
        <authorList>
            <consortium name="Ensembl"/>
        </authorList>
    </citation>
    <scope>IDENTIFICATION</scope>
</reference>
<dbReference type="PANTHER" id="PTHR46751">
    <property type="entry name" value="EPPIN"/>
    <property type="match status" value="1"/>
</dbReference>
<dbReference type="Proteomes" id="UP000694417">
    <property type="component" value="Unplaced"/>
</dbReference>
<evidence type="ECO:0000256" key="7">
    <source>
        <dbReference type="SAM" id="SignalP"/>
    </source>
</evidence>
<keyword evidence="11" id="KW-1185">Reference proteome</keyword>
<dbReference type="InterPro" id="IPR036880">
    <property type="entry name" value="Kunitz_BPTI_sf"/>
</dbReference>
<evidence type="ECO:0000256" key="5">
    <source>
        <dbReference type="ARBA" id="ARBA00022900"/>
    </source>
</evidence>
<keyword evidence="5" id="KW-0722">Serine protease inhibitor</keyword>
<keyword evidence="3" id="KW-0646">Protease inhibitor</keyword>
<evidence type="ECO:0008006" key="12">
    <source>
        <dbReference type="Google" id="ProtNLM"/>
    </source>
</evidence>
<dbReference type="GO" id="GO:0005615">
    <property type="term" value="C:extracellular space"/>
    <property type="evidence" value="ECO:0007669"/>
    <property type="project" value="TreeGrafter"/>
</dbReference>
<feature type="signal peptide" evidence="7">
    <location>
        <begin position="1"/>
        <end position="18"/>
    </location>
</feature>
<feature type="domain" description="BPTI/Kunitz inhibitor" evidence="8">
    <location>
        <begin position="77"/>
        <end position="127"/>
    </location>
</feature>
<dbReference type="CDD" id="cd22611">
    <property type="entry name" value="Kunitz_eppin"/>
    <property type="match status" value="1"/>
</dbReference>
<dbReference type="InterPro" id="IPR002223">
    <property type="entry name" value="Kunitz_BPTI"/>
</dbReference>
<dbReference type="Gene3D" id="4.10.75.10">
    <property type="entry name" value="Elafin-like"/>
    <property type="match status" value="1"/>
</dbReference>
<feature type="chain" id="PRO_5034073493" description="BPTI/Kunitz inhibitor domain-containing protein" evidence="7">
    <location>
        <begin position="19"/>
        <end position="168"/>
    </location>
</feature>
<dbReference type="GO" id="GO:0004867">
    <property type="term" value="F:serine-type endopeptidase inhibitor activity"/>
    <property type="evidence" value="ECO:0007669"/>
    <property type="project" value="UniProtKB-KW"/>
</dbReference>
<protein>
    <recommendedName>
        <fullName evidence="12">BPTI/Kunitz inhibitor domain-containing protein</fullName>
    </recommendedName>
</protein>
<evidence type="ECO:0000313" key="11">
    <source>
        <dbReference type="Proteomes" id="UP000694417"/>
    </source>
</evidence>
<keyword evidence="6" id="KW-1015">Disulfide bond</keyword>
<comment type="subcellular location">
    <subcellularLocation>
        <location evidence="1">Secreted</location>
    </subcellularLocation>
</comment>
<dbReference type="Pfam" id="PF00095">
    <property type="entry name" value="WAP"/>
    <property type="match status" value="1"/>
</dbReference>
<dbReference type="SUPFAM" id="SSF57362">
    <property type="entry name" value="BPTI-like"/>
    <property type="match status" value="1"/>
</dbReference>
<dbReference type="SMART" id="SM00217">
    <property type="entry name" value="WAP"/>
    <property type="match status" value="1"/>
</dbReference>
<dbReference type="FunFam" id="4.10.75.10:FF:000004">
    <property type="entry name" value="WAP four-disulfide core domain 6A"/>
    <property type="match status" value="1"/>
</dbReference>
<dbReference type="PROSITE" id="PS51390">
    <property type="entry name" value="WAP"/>
    <property type="match status" value="1"/>
</dbReference>